<evidence type="ECO:0000259" key="7">
    <source>
        <dbReference type="Pfam" id="PF06271"/>
    </source>
</evidence>
<reference evidence="8" key="1">
    <citation type="journal article" date="2015" name="Nature">
        <title>Complex archaea that bridge the gap between prokaryotes and eukaryotes.</title>
        <authorList>
            <person name="Spang A."/>
            <person name="Saw J.H."/>
            <person name="Jorgensen S.L."/>
            <person name="Zaremba-Niedzwiedzka K."/>
            <person name="Martijn J."/>
            <person name="Lind A.E."/>
            <person name="van Eijk R."/>
            <person name="Schleper C."/>
            <person name="Guy L."/>
            <person name="Ettema T.J."/>
        </authorList>
    </citation>
    <scope>NUCLEOTIDE SEQUENCE</scope>
</reference>
<dbReference type="PANTHER" id="PTHR38480:SF1">
    <property type="entry name" value="SLR0254 PROTEIN"/>
    <property type="match status" value="1"/>
</dbReference>
<evidence type="ECO:0000256" key="5">
    <source>
        <dbReference type="SAM" id="MobiDB-lite"/>
    </source>
</evidence>
<evidence type="ECO:0000256" key="3">
    <source>
        <dbReference type="ARBA" id="ARBA00022989"/>
    </source>
</evidence>
<feature type="transmembrane region" description="Helical" evidence="6">
    <location>
        <begin position="235"/>
        <end position="255"/>
    </location>
</feature>
<dbReference type="Pfam" id="PF06271">
    <property type="entry name" value="RDD"/>
    <property type="match status" value="1"/>
</dbReference>
<accession>A0A0F9H631</accession>
<evidence type="ECO:0000256" key="6">
    <source>
        <dbReference type="SAM" id="Phobius"/>
    </source>
</evidence>
<keyword evidence="2 6" id="KW-0812">Transmembrane</keyword>
<feature type="transmembrane region" description="Helical" evidence="6">
    <location>
        <begin position="315"/>
        <end position="338"/>
    </location>
</feature>
<feature type="transmembrane region" description="Helical" evidence="6">
    <location>
        <begin position="275"/>
        <end position="294"/>
    </location>
</feature>
<comment type="subcellular location">
    <subcellularLocation>
        <location evidence="1">Membrane</location>
        <topology evidence="1">Multi-pass membrane protein</topology>
    </subcellularLocation>
</comment>
<evidence type="ECO:0000256" key="4">
    <source>
        <dbReference type="ARBA" id="ARBA00023136"/>
    </source>
</evidence>
<evidence type="ECO:0000313" key="8">
    <source>
        <dbReference type="EMBL" id="KKM06510.1"/>
    </source>
</evidence>
<gene>
    <name evidence="8" type="ORF">LCGC14_1743240</name>
</gene>
<dbReference type="GO" id="GO:0016020">
    <property type="term" value="C:membrane"/>
    <property type="evidence" value="ECO:0007669"/>
    <property type="project" value="UniProtKB-SubCell"/>
</dbReference>
<evidence type="ECO:0000256" key="2">
    <source>
        <dbReference type="ARBA" id="ARBA00022692"/>
    </source>
</evidence>
<dbReference type="InterPro" id="IPR010432">
    <property type="entry name" value="RDD"/>
</dbReference>
<dbReference type="AlphaFoldDB" id="A0A0F9H631"/>
<evidence type="ECO:0000256" key="1">
    <source>
        <dbReference type="ARBA" id="ARBA00004141"/>
    </source>
</evidence>
<keyword evidence="4 6" id="KW-0472">Membrane</keyword>
<name>A0A0F9H631_9ZZZZ</name>
<feature type="domain" description="RDD" evidence="7">
    <location>
        <begin position="269"/>
        <end position="396"/>
    </location>
</feature>
<keyword evidence="3 6" id="KW-1133">Transmembrane helix</keyword>
<feature type="region of interest" description="Disordered" evidence="5">
    <location>
        <begin position="403"/>
        <end position="437"/>
    </location>
</feature>
<dbReference type="EMBL" id="LAZR01015977">
    <property type="protein sequence ID" value="KKM06510.1"/>
    <property type="molecule type" value="Genomic_DNA"/>
</dbReference>
<comment type="caution">
    <text evidence="8">The sequence shown here is derived from an EMBL/GenBank/DDBJ whole genome shotgun (WGS) entry which is preliminary data.</text>
</comment>
<organism evidence="8">
    <name type="scientific">marine sediment metagenome</name>
    <dbReference type="NCBI Taxonomy" id="412755"/>
    <lineage>
        <taxon>unclassified sequences</taxon>
        <taxon>metagenomes</taxon>
        <taxon>ecological metagenomes</taxon>
    </lineage>
</organism>
<feature type="compositionally biased region" description="Low complexity" evidence="5">
    <location>
        <begin position="31"/>
        <end position="50"/>
    </location>
</feature>
<dbReference type="PANTHER" id="PTHR38480">
    <property type="entry name" value="SLR0254 PROTEIN"/>
    <property type="match status" value="1"/>
</dbReference>
<feature type="compositionally biased region" description="Pro residues" evidence="5">
    <location>
        <begin position="404"/>
        <end position="413"/>
    </location>
</feature>
<sequence>VGHSQALQSNVKYAYGLLGVALLAVVSRPPTKSPSTAPASGPAPAGGARTRPSRKGPEIALLRYTGSQWQQVSVAPAPLTGVPSVGKIAVDGEKIYVVLGRPGRKLLAFESGTWSEIALPAAMTPGKVLALTAMNGQVVLALLDVPAPGQIGVAGHAAGKWNKLQPLRSGADAMTWTAKRSLVASRAGDGLAVAWREGTDWQYARFALSGQRVRAPESILADAGSTERANKYMDYFLMGVLMSLVVLMFWPGQTVRTSPFSLPEGIRPARLSKRAIAAVIDIAPFAVACYLAAGRPDPDVLYVSIRDKAVPARQVYSLLGALGAYAIYGMVLEVLYGATLGKKAMQMRVVGDGGRRPMPREVALRNIAKIAELPLWFLMVVFPLLSRYRQRLGDKIGWTAVIEVPPPPGPEAPESPDVTPPDWFSPGAEDDRRDEKL</sequence>
<feature type="transmembrane region" description="Helical" evidence="6">
    <location>
        <begin position="367"/>
        <end position="385"/>
    </location>
</feature>
<feature type="non-terminal residue" evidence="8">
    <location>
        <position position="1"/>
    </location>
</feature>
<proteinExistence type="predicted"/>
<feature type="region of interest" description="Disordered" evidence="5">
    <location>
        <begin position="31"/>
        <end position="54"/>
    </location>
</feature>
<protein>
    <recommendedName>
        <fullName evidence="7">RDD domain-containing protein</fullName>
    </recommendedName>
</protein>